<evidence type="ECO:0000313" key="14">
    <source>
        <dbReference type="EMBL" id="OWK13468.1"/>
    </source>
</evidence>
<dbReference type="PANTHER" id="PTHR11848">
    <property type="entry name" value="TGF-BETA FAMILY"/>
    <property type="match status" value="1"/>
</dbReference>
<dbReference type="InterPro" id="IPR015615">
    <property type="entry name" value="TGF-beta-rel"/>
</dbReference>
<keyword evidence="8" id="KW-1015">Disulfide bond</keyword>
<keyword evidence="4" id="KW-0964">Secreted</keyword>
<evidence type="ECO:0000256" key="2">
    <source>
        <dbReference type="ARBA" id="ARBA00006656"/>
    </source>
</evidence>
<dbReference type="AlphaFoldDB" id="A0A212D5E9"/>
<evidence type="ECO:0000256" key="1">
    <source>
        <dbReference type="ARBA" id="ARBA00004613"/>
    </source>
</evidence>
<keyword evidence="10" id="KW-0891">Chondrogenesis</keyword>
<evidence type="ECO:0000259" key="13">
    <source>
        <dbReference type="PROSITE" id="PS51362"/>
    </source>
</evidence>
<dbReference type="GO" id="GO:0008083">
    <property type="term" value="F:growth factor activity"/>
    <property type="evidence" value="ECO:0007669"/>
    <property type="project" value="UniProtKB-KW"/>
</dbReference>
<dbReference type="InterPro" id="IPR001839">
    <property type="entry name" value="TGF-b_C"/>
</dbReference>
<evidence type="ECO:0000313" key="15">
    <source>
        <dbReference type="Proteomes" id="UP000242450"/>
    </source>
</evidence>
<dbReference type="InterPro" id="IPR029034">
    <property type="entry name" value="Cystine-knot_cytokine"/>
</dbReference>
<keyword evidence="15" id="KW-1185">Reference proteome</keyword>
<evidence type="ECO:0000256" key="6">
    <source>
        <dbReference type="ARBA" id="ARBA00022855"/>
    </source>
</evidence>
<dbReference type="CDD" id="cd19395">
    <property type="entry name" value="TGF_beta_BMP5"/>
    <property type="match status" value="1"/>
</dbReference>
<dbReference type="GO" id="GO:0051216">
    <property type="term" value="P:cartilage development"/>
    <property type="evidence" value="ECO:0007669"/>
    <property type="project" value="UniProtKB-KW"/>
</dbReference>
<comment type="similarity">
    <text evidence="2 11">Belongs to the TGF-beta family.</text>
</comment>
<feature type="domain" description="TGF-beta family profile" evidence="13">
    <location>
        <begin position="76"/>
        <end position="195"/>
    </location>
</feature>
<evidence type="ECO:0000256" key="11">
    <source>
        <dbReference type="RuleBase" id="RU000354"/>
    </source>
</evidence>
<evidence type="ECO:0000256" key="9">
    <source>
        <dbReference type="ARBA" id="ARBA00023180"/>
    </source>
</evidence>
<keyword evidence="5" id="KW-0732">Signal</keyword>
<dbReference type="EMBL" id="MKHE01000007">
    <property type="protein sequence ID" value="OWK13468.1"/>
    <property type="molecule type" value="Genomic_DNA"/>
</dbReference>
<name>A0A212D5E9_CEREH</name>
<evidence type="ECO:0000256" key="12">
    <source>
        <dbReference type="SAM" id="MobiDB-lite"/>
    </source>
</evidence>
<feature type="region of interest" description="Disordered" evidence="12">
    <location>
        <begin position="59"/>
        <end position="88"/>
    </location>
</feature>
<accession>A0A212D5E9</accession>
<comment type="subcellular location">
    <subcellularLocation>
        <location evidence="1">Secreted</location>
    </subcellularLocation>
</comment>
<reference evidence="14 15" key="1">
    <citation type="journal article" date="2018" name="Mol. Genet. Genomics">
        <title>The red deer Cervus elaphus genome CerEla1.0: sequencing, annotating, genes, and chromosomes.</title>
        <authorList>
            <person name="Bana N.A."/>
            <person name="Nyiri A."/>
            <person name="Nagy J."/>
            <person name="Frank K."/>
            <person name="Nagy T."/>
            <person name="Steger V."/>
            <person name="Schiller M."/>
            <person name="Lakatos P."/>
            <person name="Sugar L."/>
            <person name="Horn P."/>
            <person name="Barta E."/>
            <person name="Orosz L."/>
        </authorList>
    </citation>
    <scope>NUCLEOTIDE SEQUENCE [LARGE SCALE GENOMIC DNA]</scope>
    <source>
        <strain evidence="14">Hungarian</strain>
    </source>
</reference>
<comment type="caution">
    <text evidence="14">The sequence shown here is derived from an EMBL/GenBank/DDBJ whole genome shotgun (WGS) entry which is preliminary data.</text>
</comment>
<dbReference type="PROSITE" id="PS51362">
    <property type="entry name" value="TGF_BETA_2"/>
    <property type="match status" value="1"/>
</dbReference>
<keyword evidence="6" id="KW-0892">Osteogenesis</keyword>
<gene>
    <name evidence="14" type="ORF">Celaphus_00014188</name>
</gene>
<dbReference type="GO" id="GO:0005615">
    <property type="term" value="C:extracellular space"/>
    <property type="evidence" value="ECO:0007669"/>
    <property type="project" value="UniProtKB-KW"/>
</dbReference>
<keyword evidence="9" id="KW-0325">Glycoprotein</keyword>
<protein>
    <submittedName>
        <fullName evidence="14">BMP5</fullName>
    </submittedName>
</protein>
<dbReference type="GO" id="GO:0005125">
    <property type="term" value="F:cytokine activity"/>
    <property type="evidence" value="ECO:0007669"/>
    <property type="project" value="UniProtKB-KW"/>
</dbReference>
<proteinExistence type="inferred from homology"/>
<keyword evidence="7 11" id="KW-0339">Growth factor</keyword>
<dbReference type="SMART" id="SM00204">
    <property type="entry name" value="TGFB"/>
    <property type="match status" value="1"/>
</dbReference>
<evidence type="ECO:0000256" key="7">
    <source>
        <dbReference type="ARBA" id="ARBA00023030"/>
    </source>
</evidence>
<dbReference type="Gene3D" id="2.10.90.10">
    <property type="entry name" value="Cystine-knot cytokines"/>
    <property type="match status" value="1"/>
</dbReference>
<dbReference type="InterPro" id="IPR017948">
    <property type="entry name" value="TGFb_CS"/>
</dbReference>
<evidence type="ECO:0000256" key="4">
    <source>
        <dbReference type="ARBA" id="ARBA00022525"/>
    </source>
</evidence>
<keyword evidence="3" id="KW-0202">Cytokine</keyword>
<evidence type="ECO:0000256" key="5">
    <source>
        <dbReference type="ARBA" id="ARBA00022729"/>
    </source>
</evidence>
<dbReference type="FunFam" id="2.10.90.10:FF:000003">
    <property type="entry name" value="Bone morphogenetic protein 5"/>
    <property type="match status" value="1"/>
</dbReference>
<dbReference type="PROSITE" id="PS00250">
    <property type="entry name" value="TGF_BETA_1"/>
    <property type="match status" value="1"/>
</dbReference>
<dbReference type="GO" id="GO:0001503">
    <property type="term" value="P:ossification"/>
    <property type="evidence" value="ECO:0007669"/>
    <property type="project" value="UniProtKB-KW"/>
</dbReference>
<dbReference type="Proteomes" id="UP000242450">
    <property type="component" value="Chromosome 7"/>
</dbReference>
<dbReference type="PANTHER" id="PTHR11848:SF139">
    <property type="entry name" value="BONE MORPHOGENETIC PROTEIN 5"/>
    <property type="match status" value="1"/>
</dbReference>
<feature type="compositionally biased region" description="Low complexity" evidence="12">
    <location>
        <begin position="67"/>
        <end position="81"/>
    </location>
</feature>
<evidence type="ECO:0000256" key="10">
    <source>
        <dbReference type="ARBA" id="ARBA00023188"/>
    </source>
</evidence>
<sequence length="195" mass="21851">MGYNFSVVNLVKFQFEGNGHSINVKSAGLVGRHGPQSKQPFMVAFFKASEVLLRSVRAANKRKNQNRNKSSSPQDSSRVSSVGDYNTSEQKQACKKHELYVSFRDLGWQDWIIAPEGYAAFYCDGECSFPLNAHMNATNHAIVQTLVHLMFPDHVPKPCCAPTKLNAISVLYFDDSSNVILKKYRNMVVRSCGCH</sequence>
<dbReference type="Pfam" id="PF00019">
    <property type="entry name" value="TGF_beta"/>
    <property type="match status" value="1"/>
</dbReference>
<organism evidence="14 15">
    <name type="scientific">Cervus elaphus hippelaphus</name>
    <name type="common">European red deer</name>
    <dbReference type="NCBI Taxonomy" id="46360"/>
    <lineage>
        <taxon>Eukaryota</taxon>
        <taxon>Metazoa</taxon>
        <taxon>Chordata</taxon>
        <taxon>Craniata</taxon>
        <taxon>Vertebrata</taxon>
        <taxon>Euteleostomi</taxon>
        <taxon>Mammalia</taxon>
        <taxon>Eutheria</taxon>
        <taxon>Laurasiatheria</taxon>
        <taxon>Artiodactyla</taxon>
        <taxon>Ruminantia</taxon>
        <taxon>Pecora</taxon>
        <taxon>Cervidae</taxon>
        <taxon>Cervinae</taxon>
        <taxon>Cervus</taxon>
    </lineage>
</organism>
<dbReference type="SUPFAM" id="SSF57501">
    <property type="entry name" value="Cystine-knot cytokines"/>
    <property type="match status" value="1"/>
</dbReference>
<evidence type="ECO:0000256" key="8">
    <source>
        <dbReference type="ARBA" id="ARBA00023157"/>
    </source>
</evidence>
<dbReference type="OrthoDB" id="5987191at2759"/>
<evidence type="ECO:0000256" key="3">
    <source>
        <dbReference type="ARBA" id="ARBA00022514"/>
    </source>
</evidence>